<accession>A0ABT5YQQ7</accession>
<comment type="caution">
    <text evidence="1">The sequence shown here is derived from an EMBL/GenBank/DDBJ whole genome shotgun (WGS) entry which is preliminary data.</text>
</comment>
<evidence type="ECO:0000313" key="2">
    <source>
        <dbReference type="Proteomes" id="UP001215503"/>
    </source>
</evidence>
<name>A0ABT5YQQ7_9PROT</name>
<evidence type="ECO:0000313" key="1">
    <source>
        <dbReference type="EMBL" id="MDF2097310.1"/>
    </source>
</evidence>
<dbReference type="EMBL" id="JARHUD010000011">
    <property type="protein sequence ID" value="MDF2097310.1"/>
    <property type="molecule type" value="Genomic_DNA"/>
</dbReference>
<dbReference type="Proteomes" id="UP001215503">
    <property type="component" value="Unassembled WGS sequence"/>
</dbReference>
<keyword evidence="2" id="KW-1185">Reference proteome</keyword>
<sequence length="177" mass="18283">MTLLAPAALAAFAGAAPDHPRLRSALVAAEALAAARIGTASLIRRSVSCAVSVPHFRRRIELPEGPLSDLTAVDLNGESLDPATLAPGPWWLGRAGGFPAGAELSLDYVVGWEAEGTPALPASLHQALLLIAADQLARGPEPSATQSRLGDHAVTWGATANGLPQAADLLLQGWRRP</sequence>
<proteinExistence type="predicted"/>
<organism evidence="1 2">
    <name type="scientific">Aquibaculum arenosum</name>
    <dbReference type="NCBI Taxonomy" id="3032591"/>
    <lineage>
        <taxon>Bacteria</taxon>
        <taxon>Pseudomonadati</taxon>
        <taxon>Pseudomonadota</taxon>
        <taxon>Alphaproteobacteria</taxon>
        <taxon>Rhodospirillales</taxon>
        <taxon>Rhodovibrionaceae</taxon>
        <taxon>Aquibaculum</taxon>
    </lineage>
</organism>
<gene>
    <name evidence="1" type="ORF">P2G67_15120</name>
</gene>
<dbReference type="RefSeq" id="WP_275824092.1">
    <property type="nucleotide sequence ID" value="NZ_JARHUD010000011.1"/>
</dbReference>
<reference evidence="1 2" key="1">
    <citation type="submission" date="2023-03" db="EMBL/GenBank/DDBJ databases">
        <title>Fodinicurvata sp. CAU 1616 isolated from sea sendiment.</title>
        <authorList>
            <person name="Kim W."/>
        </authorList>
    </citation>
    <scope>NUCLEOTIDE SEQUENCE [LARGE SCALE GENOMIC DNA]</scope>
    <source>
        <strain evidence="1 2">CAU 1616</strain>
    </source>
</reference>
<protein>
    <submittedName>
        <fullName evidence="1">Uncharacterized protein</fullName>
    </submittedName>
</protein>